<dbReference type="Pfam" id="PF12697">
    <property type="entry name" value="Abhydrolase_6"/>
    <property type="match status" value="1"/>
</dbReference>
<feature type="chain" id="PRO_5011729419" evidence="1">
    <location>
        <begin position="29"/>
        <end position="301"/>
    </location>
</feature>
<dbReference type="PANTHER" id="PTHR43798">
    <property type="entry name" value="MONOACYLGLYCEROL LIPASE"/>
    <property type="match status" value="1"/>
</dbReference>
<dbReference type="RefSeq" id="WP_170830042.1">
    <property type="nucleotide sequence ID" value="NZ_FMYP01000025.1"/>
</dbReference>
<feature type="domain" description="AB hydrolase-1" evidence="2">
    <location>
        <begin position="46"/>
        <end position="287"/>
    </location>
</feature>
<accession>A0A1G6KIS5</accession>
<sequence length="301" mass="33254">MKRTQTTKTMKTIFTAILFLAISATTFAKNNAPFKVEVSGKGQAMIFIPGLSSSGDVWNETVAHYKQRYQCHVLTLPGFAGQPAMATDSFLTTMRTSLAEYIIQNKLKKVIVVGHSLGGFLALWIASTNPELISLVIDVDGLPFMGATMNPMATAESMKPMAENMRKGMLAQNPEQAKAIMPSMVTPLVNDSLSRLKVLEWMQASNQATVAQAMYELFTTDIRNELSNIKCPTLVLGAWIAYKSYGATHESVAGMYRGQLAKHGNYTLELTDNGKHFIMFDDPKWMLAQMDTFIAKTNSKQ</sequence>
<protein>
    <submittedName>
        <fullName evidence="3">Pimeloyl-ACP methyl ester carboxylesterase</fullName>
    </submittedName>
</protein>
<dbReference type="InterPro" id="IPR029058">
    <property type="entry name" value="AB_hydrolase_fold"/>
</dbReference>
<dbReference type="InterPro" id="IPR050266">
    <property type="entry name" value="AB_hydrolase_sf"/>
</dbReference>
<keyword evidence="1" id="KW-0732">Signal</keyword>
<dbReference type="STRING" id="1640674.SAMN05216323_102524"/>
<organism evidence="3 4">
    <name type="scientific">Williamwhitmania taraxaci</name>
    <dbReference type="NCBI Taxonomy" id="1640674"/>
    <lineage>
        <taxon>Bacteria</taxon>
        <taxon>Pseudomonadati</taxon>
        <taxon>Bacteroidota</taxon>
        <taxon>Bacteroidia</taxon>
        <taxon>Bacteroidales</taxon>
        <taxon>Williamwhitmaniaceae</taxon>
        <taxon>Williamwhitmania</taxon>
    </lineage>
</organism>
<reference evidence="3 4" key="1">
    <citation type="submission" date="2016-09" db="EMBL/GenBank/DDBJ databases">
        <authorList>
            <person name="Capua I."/>
            <person name="De Benedictis P."/>
            <person name="Joannis T."/>
            <person name="Lombin L.H."/>
            <person name="Cattoli G."/>
        </authorList>
    </citation>
    <scope>NUCLEOTIDE SEQUENCE [LARGE SCALE GENOMIC DNA]</scope>
    <source>
        <strain evidence="3 4">A7P-90m</strain>
    </source>
</reference>
<dbReference type="AlphaFoldDB" id="A0A1G6KIS5"/>
<evidence type="ECO:0000313" key="3">
    <source>
        <dbReference type="EMBL" id="SDC30979.1"/>
    </source>
</evidence>
<name>A0A1G6KIS5_9BACT</name>
<evidence type="ECO:0000313" key="4">
    <source>
        <dbReference type="Proteomes" id="UP000199452"/>
    </source>
</evidence>
<dbReference type="InterPro" id="IPR000073">
    <property type="entry name" value="AB_hydrolase_1"/>
</dbReference>
<dbReference type="Gene3D" id="3.40.50.1820">
    <property type="entry name" value="alpha/beta hydrolase"/>
    <property type="match status" value="1"/>
</dbReference>
<dbReference type="Proteomes" id="UP000199452">
    <property type="component" value="Unassembled WGS sequence"/>
</dbReference>
<dbReference type="EMBL" id="FMYP01000025">
    <property type="protein sequence ID" value="SDC30979.1"/>
    <property type="molecule type" value="Genomic_DNA"/>
</dbReference>
<dbReference type="SUPFAM" id="SSF53474">
    <property type="entry name" value="alpha/beta-Hydrolases"/>
    <property type="match status" value="1"/>
</dbReference>
<evidence type="ECO:0000259" key="2">
    <source>
        <dbReference type="Pfam" id="PF12697"/>
    </source>
</evidence>
<gene>
    <name evidence="3" type="ORF">SAMN05216323_102524</name>
</gene>
<feature type="signal peptide" evidence="1">
    <location>
        <begin position="1"/>
        <end position="28"/>
    </location>
</feature>
<keyword evidence="4" id="KW-1185">Reference proteome</keyword>
<proteinExistence type="predicted"/>
<evidence type="ECO:0000256" key="1">
    <source>
        <dbReference type="SAM" id="SignalP"/>
    </source>
</evidence>